<dbReference type="Proteomes" id="UP000176284">
    <property type="component" value="Unassembled WGS sequence"/>
</dbReference>
<reference evidence="1 2" key="1">
    <citation type="journal article" date="2016" name="Nat. Commun.">
        <title>Thousands of microbial genomes shed light on interconnected biogeochemical processes in an aquifer system.</title>
        <authorList>
            <person name="Anantharaman K."/>
            <person name="Brown C.T."/>
            <person name="Hug L.A."/>
            <person name="Sharon I."/>
            <person name="Castelle C.J."/>
            <person name="Probst A.J."/>
            <person name="Thomas B.C."/>
            <person name="Singh A."/>
            <person name="Wilkins M.J."/>
            <person name="Karaoz U."/>
            <person name="Brodie E.L."/>
            <person name="Williams K.H."/>
            <person name="Hubbard S.S."/>
            <person name="Banfield J.F."/>
        </authorList>
    </citation>
    <scope>NUCLEOTIDE SEQUENCE [LARGE SCALE GENOMIC DNA]</scope>
</reference>
<name>A0A1G1ZT28_9BACT</name>
<protein>
    <submittedName>
        <fullName evidence="1">Uncharacterized protein</fullName>
    </submittedName>
</protein>
<accession>A0A1G1ZT28</accession>
<comment type="caution">
    <text evidence="1">The sequence shown here is derived from an EMBL/GenBank/DDBJ whole genome shotgun (WGS) entry which is preliminary data.</text>
</comment>
<dbReference type="STRING" id="1798410.A3H63_01285"/>
<dbReference type="AlphaFoldDB" id="A0A1G1ZT28"/>
<dbReference type="EMBL" id="MHJM01000019">
    <property type="protein sequence ID" value="OGY67714.1"/>
    <property type="molecule type" value="Genomic_DNA"/>
</dbReference>
<proteinExistence type="predicted"/>
<gene>
    <name evidence="1" type="ORF">A3H63_01285</name>
</gene>
<organism evidence="1 2">
    <name type="scientific">Candidatus Harrisonbacteria bacterium RIFCSPLOWO2_02_FULL_45_10c</name>
    <dbReference type="NCBI Taxonomy" id="1798410"/>
    <lineage>
        <taxon>Bacteria</taxon>
        <taxon>Candidatus Harrisoniibacteriota</taxon>
    </lineage>
</organism>
<evidence type="ECO:0000313" key="2">
    <source>
        <dbReference type="Proteomes" id="UP000176284"/>
    </source>
</evidence>
<evidence type="ECO:0000313" key="1">
    <source>
        <dbReference type="EMBL" id="OGY67714.1"/>
    </source>
</evidence>
<sequence length="139" mass="16465">MEYIEIQVSSLQNERDIMIFCDRYIRAFKGEIIDFCTFIEMPPERTKDFIAILAVFAVKKIQQIVSRALEQKVMPVRFRIETRHDHGKKLEITYTPFDSRNKPLLAYKKITEFKIIQDTFMQPRDFPEFPGPNQDSGLN</sequence>